<comment type="caution">
    <text evidence="2">The sequence shown here is derived from an EMBL/GenBank/DDBJ whole genome shotgun (WGS) entry which is preliminary data.</text>
</comment>
<accession>A0A9W6C2N5</accession>
<gene>
    <name evidence="2" type="primary">PLESTB003763</name>
    <name evidence="2" type="ORF">PLESTB_001921000</name>
</gene>
<dbReference type="SUPFAM" id="SSF53098">
    <property type="entry name" value="Ribonuclease H-like"/>
    <property type="match status" value="1"/>
</dbReference>
<reference evidence="2 3" key="1">
    <citation type="journal article" date="2023" name="Commun. Biol.">
        <title>Reorganization of the ancestral sex-determining regions during the evolution of trioecy in Pleodorina starrii.</title>
        <authorList>
            <person name="Takahashi K."/>
            <person name="Suzuki S."/>
            <person name="Kawai-Toyooka H."/>
            <person name="Yamamoto K."/>
            <person name="Hamaji T."/>
            <person name="Ootsuki R."/>
            <person name="Yamaguchi H."/>
            <person name="Kawachi M."/>
            <person name="Higashiyama T."/>
            <person name="Nozaki H."/>
        </authorList>
    </citation>
    <scope>NUCLEOTIDE SEQUENCE [LARGE SCALE GENOMIC DNA]</scope>
    <source>
        <strain evidence="2 3">NIES-4479</strain>
    </source>
</reference>
<dbReference type="InterPro" id="IPR001584">
    <property type="entry name" value="Integrase_cat-core"/>
</dbReference>
<dbReference type="PROSITE" id="PS50994">
    <property type="entry name" value="INTEGRASE"/>
    <property type="match status" value="1"/>
</dbReference>
<evidence type="ECO:0000313" key="2">
    <source>
        <dbReference type="EMBL" id="GLC62629.1"/>
    </source>
</evidence>
<dbReference type="PANTHER" id="PTHR35004">
    <property type="entry name" value="TRANSPOSASE RV3428C-RELATED"/>
    <property type="match status" value="1"/>
</dbReference>
<feature type="domain" description="Integrase catalytic" evidence="1">
    <location>
        <begin position="20"/>
        <end position="197"/>
    </location>
</feature>
<dbReference type="AlphaFoldDB" id="A0A9W6C2N5"/>
<evidence type="ECO:0000313" key="3">
    <source>
        <dbReference type="Proteomes" id="UP001165080"/>
    </source>
</evidence>
<keyword evidence="3" id="KW-1185">Reference proteome</keyword>
<name>A0A9W6C2N5_9CHLO</name>
<dbReference type="GO" id="GO:0015074">
    <property type="term" value="P:DNA integration"/>
    <property type="evidence" value="ECO:0007669"/>
    <property type="project" value="InterPro"/>
</dbReference>
<sequence>MENLEAYDATGCAHSAAALAGVDPKTVRRYAAARDAGRPVTGPGRRPRMIDAYLPKIEEWVERSQGTTLPTLIGCRDATLALIGGVPTYVLTDNPRTVTVDHVAGVPVRHPQIVQVGRYYGTQVHTCVPYDPQSKGGSEFTVRIAKADLVPAEANLREHYASFAALEAACAAFCAKVNERTHRESARVPDQALVEEQQRLHVAPAAPHTAALGVTRTVGTDQTIRFGSPDGDGAQYGPAAVGQRELVVAGREASPLLENVEGPLDDVAALVVLGIEGRGSTTLRAPAFPVAGLVSGLGDHCGDPSGSQMRADGSRGVGLVRPQPPGPGPGPPWSVAGHPQVGHQMREHRGVPGLPRAQEHHQRTSGAVDQGVDLAREPTAGAAYRVISRLVGQIRVVRSRPLCRGRSSWRADGPG</sequence>
<proteinExistence type="predicted"/>
<dbReference type="Proteomes" id="UP001165080">
    <property type="component" value="Unassembled WGS sequence"/>
</dbReference>
<dbReference type="InterPro" id="IPR012337">
    <property type="entry name" value="RNaseH-like_sf"/>
</dbReference>
<protein>
    <recommendedName>
        <fullName evidence="1">Integrase catalytic domain-containing protein</fullName>
    </recommendedName>
</protein>
<dbReference type="PANTHER" id="PTHR35004:SF6">
    <property type="entry name" value="TRANSPOSASE"/>
    <property type="match status" value="1"/>
</dbReference>
<evidence type="ECO:0000259" key="1">
    <source>
        <dbReference type="PROSITE" id="PS50994"/>
    </source>
</evidence>
<dbReference type="EMBL" id="BRXU01000067">
    <property type="protein sequence ID" value="GLC62629.1"/>
    <property type="molecule type" value="Genomic_DNA"/>
</dbReference>
<organism evidence="2 3">
    <name type="scientific">Pleodorina starrii</name>
    <dbReference type="NCBI Taxonomy" id="330485"/>
    <lineage>
        <taxon>Eukaryota</taxon>
        <taxon>Viridiplantae</taxon>
        <taxon>Chlorophyta</taxon>
        <taxon>core chlorophytes</taxon>
        <taxon>Chlorophyceae</taxon>
        <taxon>CS clade</taxon>
        <taxon>Chlamydomonadales</taxon>
        <taxon>Volvocaceae</taxon>
        <taxon>Pleodorina</taxon>
    </lineage>
</organism>